<reference evidence="6" key="2">
    <citation type="journal article" date="2021" name="Syst. Appl. Microbiol.">
        <title>Roseomonas hellenica sp. nov., isolated from roots of wild-growing Alkanna tinctoria.</title>
        <authorList>
            <person name="Rat A."/>
            <person name="Naranjo H.D."/>
            <person name="Lebbe L."/>
            <person name="Cnockaert M."/>
            <person name="Krigas N."/>
            <person name="Grigoriadou K."/>
            <person name="Maloupa E."/>
            <person name="Willems A."/>
        </authorList>
    </citation>
    <scope>NUCLEOTIDE SEQUENCE</scope>
    <source>
        <strain evidence="6">LMG 31228</strain>
    </source>
</reference>
<dbReference type="InterPro" id="IPR016153">
    <property type="entry name" value="Heat_shock_Hsp33_N"/>
</dbReference>
<dbReference type="Gene3D" id="3.90.1280.10">
    <property type="entry name" value="HSP33 redox switch-like"/>
    <property type="match status" value="1"/>
</dbReference>
<dbReference type="SUPFAM" id="SSF64397">
    <property type="entry name" value="Hsp33 domain"/>
    <property type="match status" value="1"/>
</dbReference>
<dbReference type="Proteomes" id="UP001138709">
    <property type="component" value="Unassembled WGS sequence"/>
</dbReference>
<dbReference type="GO" id="GO:0005737">
    <property type="term" value="C:cytoplasm"/>
    <property type="evidence" value="ECO:0007669"/>
    <property type="project" value="InterPro"/>
</dbReference>
<organism evidence="6 7">
    <name type="scientific">Neoroseomonas eburnea</name>
    <dbReference type="NCBI Taxonomy" id="1346889"/>
    <lineage>
        <taxon>Bacteria</taxon>
        <taxon>Pseudomonadati</taxon>
        <taxon>Pseudomonadota</taxon>
        <taxon>Alphaproteobacteria</taxon>
        <taxon>Acetobacterales</taxon>
        <taxon>Acetobacteraceae</taxon>
        <taxon>Neoroseomonas</taxon>
    </lineage>
</organism>
<accession>A0A9X9X9T7</accession>
<dbReference type="InterPro" id="IPR016154">
    <property type="entry name" value="Heat_shock_Hsp33_C"/>
</dbReference>
<name>A0A9X9X9T7_9PROT</name>
<dbReference type="Pfam" id="PF01430">
    <property type="entry name" value="HSP33"/>
    <property type="match status" value="1"/>
</dbReference>
<evidence type="ECO:0000256" key="5">
    <source>
        <dbReference type="ARBA" id="ARBA00023284"/>
    </source>
</evidence>
<gene>
    <name evidence="6" type="ORF">GXW74_08240</name>
</gene>
<keyword evidence="4" id="KW-0143">Chaperone</keyword>
<dbReference type="AlphaFoldDB" id="A0A9X9X9T7"/>
<keyword evidence="1" id="KW-0963">Cytoplasm</keyword>
<dbReference type="EMBL" id="JAAEDL010000006">
    <property type="protein sequence ID" value="MBR0680473.1"/>
    <property type="molecule type" value="Genomic_DNA"/>
</dbReference>
<evidence type="ECO:0000256" key="4">
    <source>
        <dbReference type="ARBA" id="ARBA00023186"/>
    </source>
</evidence>
<dbReference type="GO" id="GO:0044183">
    <property type="term" value="F:protein folding chaperone"/>
    <property type="evidence" value="ECO:0007669"/>
    <property type="project" value="TreeGrafter"/>
</dbReference>
<dbReference type="Gene3D" id="3.55.30.10">
    <property type="entry name" value="Hsp33 domain"/>
    <property type="match status" value="1"/>
</dbReference>
<evidence type="ECO:0000256" key="1">
    <source>
        <dbReference type="ARBA" id="ARBA00022490"/>
    </source>
</evidence>
<evidence type="ECO:0000313" key="7">
    <source>
        <dbReference type="Proteomes" id="UP001138709"/>
    </source>
</evidence>
<proteinExistence type="predicted"/>
<keyword evidence="7" id="KW-1185">Reference proteome</keyword>
<keyword evidence="5" id="KW-0676">Redox-active center</keyword>
<keyword evidence="3" id="KW-1015">Disulfide bond</keyword>
<evidence type="ECO:0000313" key="6">
    <source>
        <dbReference type="EMBL" id="MBR0680473.1"/>
    </source>
</evidence>
<keyword evidence="2" id="KW-0862">Zinc</keyword>
<evidence type="ECO:0000256" key="3">
    <source>
        <dbReference type="ARBA" id="ARBA00023157"/>
    </source>
</evidence>
<dbReference type="InterPro" id="IPR000397">
    <property type="entry name" value="Heat_shock_Hsp33"/>
</dbReference>
<dbReference type="SUPFAM" id="SSF118352">
    <property type="entry name" value="HSP33 redox switch-like"/>
    <property type="match status" value="1"/>
</dbReference>
<sequence length="349" mass="37238">MKGKGPKIRKCRTGLDAAALPPYLGAVSSPTDPSATPDFLNHDRPPVPDLVVPRGVQRFHLHRRPVRGRLVRLGPLADALLTRHDNHPAVTMLAGQALALTAGLAAALKFRGSFSLQAKGDGPVPMLLADCTDGGALRGYARANDERLAELLAEDTAPSASALLGQGYLAFTCDQGPDMDRYQGIVAIEGDSITEMTGAYFRTSEQIQTHVHLACAQTPLGWRAAALILERVAGEGGIDADMDAEAQDEAWRTAVALAATLTDAELLDDTLPGERLLHRLFALEGLALDRARALSYGCRCSRAKLAGVLAGFGEEDLDHMAEDGTITMTCEFCNLGFRFDRAELRGAQG</sequence>
<dbReference type="CDD" id="cd00498">
    <property type="entry name" value="Hsp33"/>
    <property type="match status" value="1"/>
</dbReference>
<dbReference type="GO" id="GO:0042026">
    <property type="term" value="P:protein refolding"/>
    <property type="evidence" value="ECO:0007669"/>
    <property type="project" value="TreeGrafter"/>
</dbReference>
<dbReference type="GO" id="GO:0051082">
    <property type="term" value="F:unfolded protein binding"/>
    <property type="evidence" value="ECO:0007669"/>
    <property type="project" value="InterPro"/>
</dbReference>
<dbReference type="PANTHER" id="PTHR30111">
    <property type="entry name" value="33 KDA CHAPERONIN"/>
    <property type="match status" value="1"/>
</dbReference>
<protein>
    <submittedName>
        <fullName evidence="6">Hsp33 family molecular chaperone HslO</fullName>
    </submittedName>
</protein>
<dbReference type="PIRSF" id="PIRSF005261">
    <property type="entry name" value="Heat_shock_Hsp33"/>
    <property type="match status" value="1"/>
</dbReference>
<comment type="caution">
    <text evidence="6">The sequence shown here is derived from an EMBL/GenBank/DDBJ whole genome shotgun (WGS) entry which is preliminary data.</text>
</comment>
<dbReference type="PANTHER" id="PTHR30111:SF1">
    <property type="entry name" value="33 KDA CHAPERONIN"/>
    <property type="match status" value="1"/>
</dbReference>
<reference evidence="6" key="1">
    <citation type="submission" date="2020-01" db="EMBL/GenBank/DDBJ databases">
        <authorList>
            <person name="Rat A."/>
        </authorList>
    </citation>
    <scope>NUCLEOTIDE SEQUENCE</scope>
    <source>
        <strain evidence="6">LMG 31228</strain>
    </source>
</reference>
<evidence type="ECO:0000256" key="2">
    <source>
        <dbReference type="ARBA" id="ARBA00022833"/>
    </source>
</evidence>